<dbReference type="AlphaFoldDB" id="A0A6A5UXJ4"/>
<feature type="signal peptide" evidence="1">
    <location>
        <begin position="1"/>
        <end position="19"/>
    </location>
</feature>
<keyword evidence="3" id="KW-1185">Reference proteome</keyword>
<gene>
    <name evidence="2" type="ORF">BU23DRAFT_573075</name>
</gene>
<proteinExistence type="predicted"/>
<keyword evidence="1" id="KW-0732">Signal</keyword>
<feature type="chain" id="PRO_5025367481" evidence="1">
    <location>
        <begin position="20"/>
        <end position="112"/>
    </location>
</feature>
<accession>A0A6A5UXJ4</accession>
<evidence type="ECO:0000313" key="3">
    <source>
        <dbReference type="Proteomes" id="UP000800036"/>
    </source>
</evidence>
<evidence type="ECO:0000256" key="1">
    <source>
        <dbReference type="SAM" id="SignalP"/>
    </source>
</evidence>
<dbReference type="Proteomes" id="UP000800036">
    <property type="component" value="Unassembled WGS sequence"/>
</dbReference>
<protein>
    <submittedName>
        <fullName evidence="2">Uncharacterized protein</fullName>
    </submittedName>
</protein>
<name>A0A6A5UXJ4_9PLEO</name>
<dbReference type="EMBL" id="ML976730">
    <property type="protein sequence ID" value="KAF1967596.1"/>
    <property type="molecule type" value="Genomic_DNA"/>
</dbReference>
<reference evidence="2" key="1">
    <citation type="journal article" date="2020" name="Stud. Mycol.">
        <title>101 Dothideomycetes genomes: a test case for predicting lifestyles and emergence of pathogens.</title>
        <authorList>
            <person name="Haridas S."/>
            <person name="Albert R."/>
            <person name="Binder M."/>
            <person name="Bloem J."/>
            <person name="Labutti K."/>
            <person name="Salamov A."/>
            <person name="Andreopoulos B."/>
            <person name="Baker S."/>
            <person name="Barry K."/>
            <person name="Bills G."/>
            <person name="Bluhm B."/>
            <person name="Cannon C."/>
            <person name="Castanera R."/>
            <person name="Culley D."/>
            <person name="Daum C."/>
            <person name="Ezra D."/>
            <person name="Gonzalez J."/>
            <person name="Henrissat B."/>
            <person name="Kuo A."/>
            <person name="Liang C."/>
            <person name="Lipzen A."/>
            <person name="Lutzoni F."/>
            <person name="Magnuson J."/>
            <person name="Mondo S."/>
            <person name="Nolan M."/>
            <person name="Ohm R."/>
            <person name="Pangilinan J."/>
            <person name="Park H.-J."/>
            <person name="Ramirez L."/>
            <person name="Alfaro M."/>
            <person name="Sun H."/>
            <person name="Tritt A."/>
            <person name="Yoshinaga Y."/>
            <person name="Zwiers L.-H."/>
            <person name="Turgeon B."/>
            <person name="Goodwin S."/>
            <person name="Spatafora J."/>
            <person name="Crous P."/>
            <person name="Grigoriev I."/>
        </authorList>
    </citation>
    <scope>NUCLEOTIDE SEQUENCE</scope>
    <source>
        <strain evidence="2">CBS 107.79</strain>
    </source>
</reference>
<organism evidence="2 3">
    <name type="scientific">Bimuria novae-zelandiae CBS 107.79</name>
    <dbReference type="NCBI Taxonomy" id="1447943"/>
    <lineage>
        <taxon>Eukaryota</taxon>
        <taxon>Fungi</taxon>
        <taxon>Dikarya</taxon>
        <taxon>Ascomycota</taxon>
        <taxon>Pezizomycotina</taxon>
        <taxon>Dothideomycetes</taxon>
        <taxon>Pleosporomycetidae</taxon>
        <taxon>Pleosporales</taxon>
        <taxon>Massarineae</taxon>
        <taxon>Didymosphaeriaceae</taxon>
        <taxon>Bimuria</taxon>
    </lineage>
</organism>
<evidence type="ECO:0000313" key="2">
    <source>
        <dbReference type="EMBL" id="KAF1967596.1"/>
    </source>
</evidence>
<sequence length="112" mass="11540">MQLHLALAVLASLAAHDTANNGATHCTGSNGGGNCITNSFVPPSNCDGGCATLPAGTKSAKQVSVDKGYCCVSDEIEVVFMDYYVVEIGDQEGSGVEFSSCRRADAQMSSDL</sequence>